<feature type="non-terminal residue" evidence="1">
    <location>
        <position position="1"/>
    </location>
</feature>
<evidence type="ECO:0000313" key="1">
    <source>
        <dbReference type="EMBL" id="CEK47710.1"/>
    </source>
</evidence>
<dbReference type="AlphaFoldDB" id="A0A0B6XWN3"/>
<reference evidence="1" key="1">
    <citation type="submission" date="2014-12" db="EMBL/GenBank/DDBJ databases">
        <title>Insight into the proteome of Arion vulgaris.</title>
        <authorList>
            <person name="Aradska J."/>
            <person name="Bulat T."/>
            <person name="Smidak R."/>
            <person name="Sarate P."/>
            <person name="Gangsoo J."/>
            <person name="Sialana F."/>
            <person name="Bilban M."/>
            <person name="Lubec G."/>
        </authorList>
    </citation>
    <scope>NUCLEOTIDE SEQUENCE</scope>
    <source>
        <tissue evidence="1">Skin</tissue>
    </source>
</reference>
<sequence>ETDSNCNQNKILIDCNNQNLQDKKTCKPSFECVVKDQKGFHENNRKEDFVNVKSKAVVADIYFETAMLSTADEKCSYLPTDSLKKQSVSKFKS</sequence>
<organism evidence="1">
    <name type="scientific">Arion vulgaris</name>
    <dbReference type="NCBI Taxonomy" id="1028688"/>
    <lineage>
        <taxon>Eukaryota</taxon>
        <taxon>Metazoa</taxon>
        <taxon>Spiralia</taxon>
        <taxon>Lophotrochozoa</taxon>
        <taxon>Mollusca</taxon>
        <taxon>Gastropoda</taxon>
        <taxon>Heterobranchia</taxon>
        <taxon>Euthyneura</taxon>
        <taxon>Panpulmonata</taxon>
        <taxon>Eupulmonata</taxon>
        <taxon>Stylommatophora</taxon>
        <taxon>Helicina</taxon>
        <taxon>Arionoidea</taxon>
        <taxon>Arionidae</taxon>
        <taxon>Arion</taxon>
    </lineage>
</organism>
<name>A0A0B6XWN3_9EUPU</name>
<accession>A0A0B6XWN3</accession>
<gene>
    <name evidence="1" type="primary">ORF2033</name>
</gene>
<protein>
    <submittedName>
        <fullName evidence="1">Uncharacterized protein</fullName>
    </submittedName>
</protein>
<feature type="non-terminal residue" evidence="1">
    <location>
        <position position="93"/>
    </location>
</feature>
<dbReference type="EMBL" id="HACG01000845">
    <property type="protein sequence ID" value="CEK47710.1"/>
    <property type="molecule type" value="Transcribed_RNA"/>
</dbReference>
<proteinExistence type="predicted"/>